<dbReference type="AlphaFoldDB" id="A0A2S7WAV1"/>
<evidence type="ECO:0000313" key="6">
    <source>
        <dbReference type="EMBL" id="PQJ74717.1"/>
    </source>
</evidence>
<dbReference type="Proteomes" id="UP000237608">
    <property type="component" value="Unassembled WGS sequence"/>
</dbReference>
<dbReference type="NCBIfam" id="TIGR04131">
    <property type="entry name" value="Bac_Flav_CTERM"/>
    <property type="match status" value="1"/>
</dbReference>
<evidence type="ECO:0008006" key="8">
    <source>
        <dbReference type="Google" id="ProtNLM"/>
    </source>
</evidence>
<evidence type="ECO:0000256" key="1">
    <source>
        <dbReference type="ARBA" id="ARBA00004191"/>
    </source>
</evidence>
<proteinExistence type="predicted"/>
<dbReference type="Gene3D" id="3.80.20.20">
    <property type="entry name" value="Receptor L-domain"/>
    <property type="match status" value="1"/>
</dbReference>
<keyword evidence="5" id="KW-0325">Glycoprotein</keyword>
<accession>A0A2S7WAV1</accession>
<dbReference type="EMBL" id="MSCL01000001">
    <property type="protein sequence ID" value="PQJ74717.1"/>
    <property type="molecule type" value="Genomic_DNA"/>
</dbReference>
<evidence type="ECO:0000256" key="3">
    <source>
        <dbReference type="ARBA" id="ARBA00022525"/>
    </source>
</evidence>
<evidence type="ECO:0000256" key="2">
    <source>
        <dbReference type="ARBA" id="ARBA00022512"/>
    </source>
</evidence>
<dbReference type="GO" id="GO:0030313">
    <property type="term" value="C:cell envelope"/>
    <property type="evidence" value="ECO:0007669"/>
    <property type="project" value="UniProtKB-SubCell"/>
</dbReference>
<evidence type="ECO:0000313" key="7">
    <source>
        <dbReference type="Proteomes" id="UP000237608"/>
    </source>
</evidence>
<dbReference type="OrthoDB" id="9765926at2"/>
<name>A0A2S7WAV1_9FLAO</name>
<comment type="subcellular location">
    <subcellularLocation>
        <location evidence="1">Secreted</location>
        <location evidence="1">Cell wall</location>
    </subcellularLocation>
</comment>
<evidence type="ECO:0000256" key="5">
    <source>
        <dbReference type="ARBA" id="ARBA00023180"/>
    </source>
</evidence>
<dbReference type="PANTHER" id="PTHR31018:SF3">
    <property type="entry name" value="RECEPTOR PROTEIN-TYROSINE KINASE"/>
    <property type="match status" value="1"/>
</dbReference>
<evidence type="ECO:0000256" key="4">
    <source>
        <dbReference type="ARBA" id="ARBA00022729"/>
    </source>
</evidence>
<gene>
    <name evidence="6" type="ORF">BTO13_05350</name>
</gene>
<protein>
    <recommendedName>
        <fullName evidence="8">Receptor L-domain domain-containing protein</fullName>
    </recommendedName>
</protein>
<organism evidence="6 7">
    <name type="scientific">Polaribacter gangjinensis</name>
    <dbReference type="NCBI Taxonomy" id="574710"/>
    <lineage>
        <taxon>Bacteria</taxon>
        <taxon>Pseudomonadati</taxon>
        <taxon>Bacteroidota</taxon>
        <taxon>Flavobacteriia</taxon>
        <taxon>Flavobacteriales</taxon>
        <taxon>Flavobacteriaceae</taxon>
    </lineage>
</organism>
<dbReference type="RefSeq" id="WP_105045865.1">
    <property type="nucleotide sequence ID" value="NZ_CP150662.1"/>
</dbReference>
<reference evidence="6 7" key="1">
    <citation type="submission" date="2016-12" db="EMBL/GenBank/DDBJ databases">
        <title>Trade-off between light-utilization and light-protection in marine flavobacteria.</title>
        <authorList>
            <person name="Kumagai Y."/>
            <person name="Yoshizawa S."/>
            <person name="Kogure K."/>
            <person name="Iwasaki W."/>
        </authorList>
    </citation>
    <scope>NUCLEOTIDE SEQUENCE [LARGE SCALE GENOMIC DNA]</scope>
    <source>
        <strain evidence="6 7">KCTC 22729</strain>
    </source>
</reference>
<dbReference type="InterPro" id="IPR036941">
    <property type="entry name" value="Rcpt_L-dom_sf"/>
</dbReference>
<dbReference type="PANTHER" id="PTHR31018">
    <property type="entry name" value="SPORULATION-SPECIFIC PROTEIN-RELATED"/>
    <property type="match status" value="1"/>
</dbReference>
<keyword evidence="3" id="KW-0964">Secreted</keyword>
<keyword evidence="4" id="KW-0732">Signal</keyword>
<dbReference type="SUPFAM" id="SSF52058">
    <property type="entry name" value="L domain-like"/>
    <property type="match status" value="3"/>
</dbReference>
<comment type="caution">
    <text evidence="6">The sequence shown here is derived from an EMBL/GenBank/DDBJ whole genome shotgun (WGS) entry which is preliminary data.</text>
</comment>
<keyword evidence="7" id="KW-1185">Reference proteome</keyword>
<dbReference type="InterPro" id="IPR026341">
    <property type="entry name" value="T9SS_type_B"/>
</dbReference>
<sequence>MKHFFQLLFFLVSFLGFSQCPPPGEIVLSSQEEVDQFVADYSGTCDGISGDLILLSKLTGVNTDNPAASEITDISGLDFLKSINGSLTITINASEIIGFNLLTSVRGDIEITSSSSIQKINGFNNLTFARRIVIANNTQLKIIEGFQKIESLESSIEIGNNDLLEEIQAFNNISSIKGELNISNNEALQKIPSFSKLIEIFSDLNLTSNPKLFSIDGFNELRVIGNDLNIEFIKEIHGFDNLRFVNRYLDFRNGIEKIPSFNNLEKVGAGFRIQNTSLQSINGFNSLLKTGDDFFLEDWFIISENPILNEVRGFGRFIFVEGMLEVKNNPQLNDCSWLCNILNNGKITGNLIIQNNLGSCLNASKAIENCNKDFDNDGIANVIDLDDDNDGILDIDEGNGLIDTDNDGFPDSMDLDADNDNCFDVIEAGFEDDNGDGILGNLPTNVYFNGKVILVSSGYTTPLDANSNGTFDFQEESTLNPGKNGIIEICLNSPQTDLIDGLNGNPEPGGFWTPALQSGTGIFNPFVDKAGIYTYTHTNKTLNCGERTAQVLVEIPSTLNAGLDTEITLCEEKRLINLFDLLNGNPSQGGSWSPELASKTNIFDPTIDKAGVYTYTINDEFCGRISSKITLKKSSKPNAGIGTKIEICEFSPSINLFDFLTGNPDINGTWSSNLPNGIFNPSINLSGNYTYTVDNGSCGIDTATIEVVVLKDNPLTNVTVNVNDFSATNNQIQVFVFSTRKYEYSLDGVQYQLDNVFNNVVGGEQTVYVRGVDGCEFYSEKVFVKTYPTFFTPNNDGENDFWRLKDFPFDNYKILIYNRFGNVIKEISSNSGFWDGNFNGNPAPSSNYWFKVVTDSGQIFTGNFSLLRK</sequence>
<keyword evidence="2" id="KW-0134">Cell wall</keyword>
<dbReference type="InterPro" id="IPR051648">
    <property type="entry name" value="CWI-Assembly_Regulator"/>
</dbReference>
<dbReference type="Pfam" id="PF13585">
    <property type="entry name" value="CHU_C"/>
    <property type="match status" value="1"/>
</dbReference>